<dbReference type="InterPro" id="IPR036056">
    <property type="entry name" value="Fibrinogen-like_C"/>
</dbReference>
<evidence type="ECO:0000256" key="8">
    <source>
        <dbReference type="ARBA" id="ARBA00023157"/>
    </source>
</evidence>
<dbReference type="Pfam" id="PF08702">
    <property type="entry name" value="Fib_alpha"/>
    <property type="match status" value="1"/>
</dbReference>
<evidence type="ECO:0000313" key="15">
    <source>
        <dbReference type="Proteomes" id="UP001623349"/>
    </source>
</evidence>
<keyword evidence="8" id="KW-1015">Disulfide bond</keyword>
<evidence type="ECO:0000256" key="1">
    <source>
        <dbReference type="ARBA" id="ARBA00004613"/>
    </source>
</evidence>
<accession>A0ABQ0ELG0</accession>
<feature type="coiled-coil region" evidence="10">
    <location>
        <begin position="130"/>
        <end position="171"/>
    </location>
</feature>
<dbReference type="EMBL" id="BAAFST010000003">
    <property type="protein sequence ID" value="GAB1287645.1"/>
    <property type="molecule type" value="Genomic_DNA"/>
</dbReference>
<dbReference type="PROSITE" id="PS00514">
    <property type="entry name" value="FIBRINOGEN_C_1"/>
    <property type="match status" value="1"/>
</dbReference>
<dbReference type="SUPFAM" id="SSF56496">
    <property type="entry name" value="Fibrinogen C-terminal domain-like"/>
    <property type="match status" value="1"/>
</dbReference>
<dbReference type="CDD" id="cd00087">
    <property type="entry name" value="FReD"/>
    <property type="match status" value="1"/>
</dbReference>
<dbReference type="Gene3D" id="3.90.215.10">
    <property type="entry name" value="Gamma Fibrinogen, chain A, domain 1"/>
    <property type="match status" value="1"/>
</dbReference>
<dbReference type="NCBIfam" id="NF040941">
    <property type="entry name" value="GGGWT_bact"/>
    <property type="match status" value="1"/>
</dbReference>
<evidence type="ECO:0000256" key="7">
    <source>
        <dbReference type="ARBA" id="ARBA00023084"/>
    </source>
</evidence>
<keyword evidence="3" id="KW-0964">Secreted</keyword>
<evidence type="ECO:0000256" key="4">
    <source>
        <dbReference type="ARBA" id="ARBA00022696"/>
    </source>
</evidence>
<dbReference type="InterPro" id="IPR021996">
    <property type="entry name" value="Fibrinogen_aC"/>
</dbReference>
<name>A0ABQ0ELG0_APOSI</name>
<dbReference type="PROSITE" id="PS51406">
    <property type="entry name" value="FIBRINOGEN_C_2"/>
    <property type="match status" value="1"/>
</dbReference>
<dbReference type="InterPro" id="IPR020837">
    <property type="entry name" value="Fibrinogen_CS"/>
</dbReference>
<feature type="compositionally biased region" description="Polar residues" evidence="11">
    <location>
        <begin position="299"/>
        <end position="310"/>
    </location>
</feature>
<dbReference type="PANTHER" id="PTHR47221:SF3">
    <property type="entry name" value="FIBRINOGEN ALPHA CHAIN"/>
    <property type="match status" value="1"/>
</dbReference>
<reference evidence="14 15" key="1">
    <citation type="submission" date="2024-08" db="EMBL/GenBank/DDBJ databases">
        <title>The draft genome of Apodemus speciosus.</title>
        <authorList>
            <person name="Nabeshima K."/>
            <person name="Suzuki S."/>
            <person name="Onuma M."/>
        </authorList>
    </citation>
    <scope>NUCLEOTIDE SEQUENCE [LARGE SCALE GENOMIC DNA]</scope>
    <source>
        <strain evidence="14">IB14-021</strain>
    </source>
</reference>
<evidence type="ECO:0000256" key="5">
    <source>
        <dbReference type="ARBA" id="ARBA00022729"/>
    </source>
</evidence>
<dbReference type="SMART" id="SM01212">
    <property type="entry name" value="Fib_alpha"/>
    <property type="match status" value="1"/>
</dbReference>
<dbReference type="Pfam" id="PF00147">
    <property type="entry name" value="Fibrinogen_C"/>
    <property type="match status" value="1"/>
</dbReference>
<dbReference type="InterPro" id="IPR012290">
    <property type="entry name" value="Fibrinogen_a/b/g_coil_dom"/>
</dbReference>
<evidence type="ECO:0000256" key="10">
    <source>
        <dbReference type="SAM" id="Coils"/>
    </source>
</evidence>
<feature type="compositionally biased region" description="Basic and acidic residues" evidence="11">
    <location>
        <begin position="382"/>
        <end position="400"/>
    </location>
</feature>
<dbReference type="PANTHER" id="PTHR47221">
    <property type="entry name" value="FIBRINOGEN ALPHA CHAIN"/>
    <property type="match status" value="1"/>
</dbReference>
<dbReference type="InterPro" id="IPR002181">
    <property type="entry name" value="Fibrinogen_a/b/g_C_dom"/>
</dbReference>
<comment type="subcellular location">
    <subcellularLocation>
        <location evidence="1">Secreted</location>
    </subcellularLocation>
</comment>
<feature type="region of interest" description="Disordered" evidence="11">
    <location>
        <begin position="261"/>
        <end position="420"/>
    </location>
</feature>
<feature type="signal peptide" evidence="12">
    <location>
        <begin position="1"/>
        <end position="19"/>
    </location>
</feature>
<keyword evidence="6 10" id="KW-0175">Coiled coil</keyword>
<dbReference type="Gene3D" id="4.10.530.10">
    <property type="entry name" value="Gamma-fibrinogen Carboxyl Terminal Fragment, domain 2"/>
    <property type="match status" value="1"/>
</dbReference>
<evidence type="ECO:0000256" key="12">
    <source>
        <dbReference type="SAM" id="SignalP"/>
    </source>
</evidence>
<keyword evidence="15" id="KW-1185">Reference proteome</keyword>
<comment type="subunit">
    <text evidence="9">Heterohexamer; disulfide linked. Contains 2 sets of 3 non-identical chains (alpha, beta and gamma). The 2 heterotrimers are in head to head conformation with the N-termini in a small central domain.</text>
</comment>
<organism evidence="14 15">
    <name type="scientific">Apodemus speciosus</name>
    <name type="common">Large Japanese field mouse</name>
    <dbReference type="NCBI Taxonomy" id="105296"/>
    <lineage>
        <taxon>Eukaryota</taxon>
        <taxon>Metazoa</taxon>
        <taxon>Chordata</taxon>
        <taxon>Craniata</taxon>
        <taxon>Vertebrata</taxon>
        <taxon>Euteleostomi</taxon>
        <taxon>Mammalia</taxon>
        <taxon>Eutheria</taxon>
        <taxon>Euarchontoglires</taxon>
        <taxon>Glires</taxon>
        <taxon>Rodentia</taxon>
        <taxon>Myomorpha</taxon>
        <taxon>Muroidea</taxon>
        <taxon>Muridae</taxon>
        <taxon>Murinae</taxon>
        <taxon>Apodemus</taxon>
    </lineage>
</organism>
<keyword evidence="5 12" id="KW-0732">Signal</keyword>
<evidence type="ECO:0000256" key="9">
    <source>
        <dbReference type="ARBA" id="ARBA00025974"/>
    </source>
</evidence>
<evidence type="ECO:0000259" key="13">
    <source>
        <dbReference type="PROSITE" id="PS51406"/>
    </source>
</evidence>
<evidence type="ECO:0000256" key="6">
    <source>
        <dbReference type="ARBA" id="ARBA00023054"/>
    </source>
</evidence>
<evidence type="ECO:0000313" key="14">
    <source>
        <dbReference type="EMBL" id="GAB1287645.1"/>
    </source>
</evidence>
<dbReference type="Gene3D" id="1.20.5.50">
    <property type="match status" value="1"/>
</dbReference>
<dbReference type="InterPro" id="IPR037579">
    <property type="entry name" value="FIB_ANG-like"/>
</dbReference>
<protein>
    <recommendedName>
        <fullName evidence="2">Fibrinogen alpha chain</fullName>
    </recommendedName>
</protein>
<dbReference type="SUPFAM" id="SSF58010">
    <property type="entry name" value="Fibrinogen coiled-coil and central regions"/>
    <property type="match status" value="1"/>
</dbReference>
<proteinExistence type="predicted"/>
<feature type="compositionally biased region" description="Polar residues" evidence="11">
    <location>
        <begin position="406"/>
        <end position="417"/>
    </location>
</feature>
<feature type="domain" description="Fibrinogen C-terminal" evidence="13">
    <location>
        <begin position="560"/>
        <end position="801"/>
    </location>
</feature>
<dbReference type="Proteomes" id="UP001623349">
    <property type="component" value="Unassembled WGS sequence"/>
</dbReference>
<dbReference type="InterPro" id="IPR014716">
    <property type="entry name" value="Fibrinogen_a/b/g_C_1"/>
</dbReference>
<feature type="compositionally biased region" description="Basic and acidic residues" evidence="11">
    <location>
        <begin position="540"/>
        <end position="555"/>
    </location>
</feature>
<evidence type="ECO:0000256" key="2">
    <source>
        <dbReference type="ARBA" id="ARBA00017850"/>
    </source>
</evidence>
<evidence type="ECO:0000256" key="3">
    <source>
        <dbReference type="ARBA" id="ARBA00022525"/>
    </source>
</evidence>
<dbReference type="SMART" id="SM00186">
    <property type="entry name" value="FBG"/>
    <property type="match status" value="1"/>
</dbReference>
<keyword evidence="4" id="KW-0356">Hemostasis</keyword>
<keyword evidence="7" id="KW-0094">Blood coagulation</keyword>
<feature type="region of interest" description="Disordered" evidence="11">
    <location>
        <begin position="540"/>
        <end position="566"/>
    </location>
</feature>
<feature type="compositionally biased region" description="Basic and acidic residues" evidence="11">
    <location>
        <begin position="275"/>
        <end position="293"/>
    </location>
</feature>
<dbReference type="Pfam" id="PF12160">
    <property type="entry name" value="Fibrinogen_aC"/>
    <property type="match status" value="1"/>
</dbReference>
<feature type="compositionally biased region" description="Gly residues" evidence="11">
    <location>
        <begin position="339"/>
        <end position="348"/>
    </location>
</feature>
<feature type="compositionally biased region" description="Polar residues" evidence="11">
    <location>
        <begin position="353"/>
        <end position="362"/>
    </location>
</feature>
<comment type="caution">
    <text evidence="14">The sequence shown here is derived from an EMBL/GenBank/DDBJ whole genome shotgun (WGS) entry which is preliminary data.</text>
</comment>
<feature type="compositionally biased region" description="Low complexity" evidence="11">
    <location>
        <begin position="313"/>
        <end position="322"/>
    </location>
</feature>
<feature type="chain" id="PRO_5046966551" description="Fibrinogen alpha chain" evidence="12">
    <location>
        <begin position="20"/>
        <end position="803"/>
    </location>
</feature>
<sequence length="803" mass="88505">MLSLRVACLVLSVASTVWTADTGGEFLAEGGGVRGPRVMERHQSQCKETDWPFCSDDDWNHKCPSGCRMKGLIDEANQDFTNRINKLKNSLFDFQKNNKDSNSLTRNIMEYLRGDFANANNFDNTFGQVSEDLRSRIEILKRKVIEKAQQIQVLQNNVRAQLIDMKRLEVDIDIKIRSCKGSCSRAVNREINLQDYEGQQRQLEQVIAKELLPAKDRQYLPAIKMFPVPDLIPGSFKSQLQEAPPEWKALTEMRQMRMELERPGKDAGSGSRGGSRGDERGGGGWRADSRGDSPGDSATRGTGSKAENPTNPRPGGSAYPRPGGSGSGSDGNWSPGSSGSDGTGGGWSTGSSRFGQGSGNPRPSNPDWGDFSEFGGSSSPATRKEYHTDKLVTSKGDKELLIGSEKVTSSGTSTTRHSCSKTVTKTVTGTDGRREVVKEVVTSDDGSDCGDAIDLDLSHSFSGRLDELSQRHPDHAAFFGSRFGSLPPNFKEFGSKTHAIGSDSDIFTDIDDPSSHVPEFSTGSKTSTVRKQVIKSYKMADEAGSEAHEEEETRTTKRGRAKARTMRDCDDVLQTHPSGAQNGIFNIKLPGSSKIFSVYCDQETSLGGWLLIQQRMDGSLNFNRTWQDYKRGFGSLNDKGEGEFWLGNDYLHLLTLRGSVLRVELEDWAGQEAYAEYHFRVGSEAEGYALQVSSYRGTAGDALMEGSVEEGTEYTSHSNMQFSTFDRDADQWEENCAEVYGGGWWYNSCQAANLNGIYYSGGTYDPRNNSPYEIENGVVWAPFRGADYSLRTVRMKIRPLVGQ</sequence>
<gene>
    <name evidence="14" type="ORF">APTSU1_000287500</name>
</gene>
<evidence type="ECO:0000256" key="11">
    <source>
        <dbReference type="SAM" id="MobiDB-lite"/>
    </source>
</evidence>